<feature type="domain" description="RING-type" evidence="10">
    <location>
        <begin position="17"/>
        <end position="58"/>
    </location>
</feature>
<dbReference type="EC" id="2.3.2.27" evidence="2"/>
<evidence type="ECO:0000256" key="5">
    <source>
        <dbReference type="ARBA" id="ARBA00022771"/>
    </source>
</evidence>
<dbReference type="InterPro" id="IPR017907">
    <property type="entry name" value="Znf_RING_CS"/>
</dbReference>
<accession>A0A0V0IEK1</accession>
<dbReference type="GO" id="GO:0000209">
    <property type="term" value="P:protein polyubiquitination"/>
    <property type="evidence" value="ECO:0007669"/>
    <property type="project" value="TreeGrafter"/>
</dbReference>
<dbReference type="SMART" id="SM00184">
    <property type="entry name" value="RING"/>
    <property type="match status" value="1"/>
</dbReference>
<proteinExistence type="predicted"/>
<dbReference type="Pfam" id="PF26084">
    <property type="entry name" value="PWI_Topors"/>
    <property type="match status" value="1"/>
</dbReference>
<keyword evidence="7" id="KW-0805">Transcription regulation</keyword>
<sequence length="281" mass="33109">MDSRFKVIATAVARKSCPICLCRLHHRSAAVVIPCMHAYCIVCIRRWSDVKRKCPLCNADFDSWFSRISFSSRTFHKEQLSARNETKKLHSGFVPSRLRDRLADRSEFVIFMLDRAIRRRREELSTFGSRTRPFPKRRSFDRNGALNPDDITRRIILWRSSIYEERLQAVPFSSKNCLIQHMDNRSTKEKMLQRIEPWIRRELQAILGDPDPSIIVHVATSLFITENTHSIQRCARNDFLAPLRPFLNEHAEVFWHELRCFAESPLSMQTYDTVVEYYSLD</sequence>
<evidence type="ECO:0000256" key="1">
    <source>
        <dbReference type="ARBA" id="ARBA00000900"/>
    </source>
</evidence>
<evidence type="ECO:0000256" key="8">
    <source>
        <dbReference type="ARBA" id="ARBA00023163"/>
    </source>
</evidence>
<keyword evidence="6" id="KW-0862">Zinc</keyword>
<dbReference type="Gene3D" id="3.30.40.10">
    <property type="entry name" value="Zinc/RING finger domain, C3HC4 (zinc finger)"/>
    <property type="match status" value="1"/>
</dbReference>
<dbReference type="Pfam" id="PF13639">
    <property type="entry name" value="zf-RING_2"/>
    <property type="match status" value="1"/>
</dbReference>
<dbReference type="InterPro" id="IPR058745">
    <property type="entry name" value="PWI_Topors"/>
</dbReference>
<dbReference type="SUPFAM" id="SSF57850">
    <property type="entry name" value="RING/U-box"/>
    <property type="match status" value="1"/>
</dbReference>
<evidence type="ECO:0000256" key="7">
    <source>
        <dbReference type="ARBA" id="ARBA00023015"/>
    </source>
</evidence>
<dbReference type="GO" id="GO:0061630">
    <property type="term" value="F:ubiquitin protein ligase activity"/>
    <property type="evidence" value="ECO:0007669"/>
    <property type="project" value="UniProtKB-EC"/>
</dbReference>
<dbReference type="GO" id="GO:0008270">
    <property type="term" value="F:zinc ion binding"/>
    <property type="evidence" value="ECO:0007669"/>
    <property type="project" value="UniProtKB-KW"/>
</dbReference>
<comment type="catalytic activity">
    <reaction evidence="1">
        <text>S-ubiquitinyl-[E2 ubiquitin-conjugating enzyme]-L-cysteine + [acceptor protein]-L-lysine = [E2 ubiquitin-conjugating enzyme]-L-cysteine + N(6)-ubiquitinyl-[acceptor protein]-L-lysine.</text>
        <dbReference type="EC" id="2.3.2.27"/>
    </reaction>
</comment>
<evidence type="ECO:0000256" key="3">
    <source>
        <dbReference type="ARBA" id="ARBA00022679"/>
    </source>
</evidence>
<evidence type="ECO:0000259" key="10">
    <source>
        <dbReference type="PROSITE" id="PS50089"/>
    </source>
</evidence>
<keyword evidence="8" id="KW-0804">Transcription</keyword>
<keyword evidence="3" id="KW-0808">Transferase</keyword>
<dbReference type="InterPro" id="IPR013083">
    <property type="entry name" value="Znf_RING/FYVE/PHD"/>
</dbReference>
<organism evidence="11">
    <name type="scientific">Solanum chacoense</name>
    <name type="common">Chaco potato</name>
    <dbReference type="NCBI Taxonomy" id="4108"/>
    <lineage>
        <taxon>Eukaryota</taxon>
        <taxon>Viridiplantae</taxon>
        <taxon>Streptophyta</taxon>
        <taxon>Embryophyta</taxon>
        <taxon>Tracheophyta</taxon>
        <taxon>Spermatophyta</taxon>
        <taxon>Magnoliopsida</taxon>
        <taxon>eudicotyledons</taxon>
        <taxon>Gunneridae</taxon>
        <taxon>Pentapetalae</taxon>
        <taxon>asterids</taxon>
        <taxon>lamiids</taxon>
        <taxon>Solanales</taxon>
        <taxon>Solanaceae</taxon>
        <taxon>Solanoideae</taxon>
        <taxon>Solaneae</taxon>
        <taxon>Solanum</taxon>
    </lineage>
</organism>
<evidence type="ECO:0000256" key="6">
    <source>
        <dbReference type="ARBA" id="ARBA00022833"/>
    </source>
</evidence>
<reference evidence="11" key="1">
    <citation type="submission" date="2015-12" db="EMBL/GenBank/DDBJ databases">
        <title>Gene expression during late stages of embryo sac development: a critical building block for successful pollen-pistil interactions.</title>
        <authorList>
            <person name="Liu Y."/>
            <person name="Joly V."/>
            <person name="Sabar M."/>
            <person name="Matton D.P."/>
        </authorList>
    </citation>
    <scope>NUCLEOTIDE SEQUENCE</scope>
</reference>
<evidence type="ECO:0000256" key="2">
    <source>
        <dbReference type="ARBA" id="ARBA00012483"/>
    </source>
</evidence>
<dbReference type="PROSITE" id="PS00518">
    <property type="entry name" value="ZF_RING_1"/>
    <property type="match status" value="1"/>
</dbReference>
<dbReference type="PANTHER" id="PTHR46077">
    <property type="entry name" value="E3 UBIQUITIN-PROTEIN LIGASE TOPORS"/>
    <property type="match status" value="1"/>
</dbReference>
<dbReference type="EMBL" id="GEDG01008106">
    <property type="protein sequence ID" value="JAP30400.1"/>
    <property type="molecule type" value="Transcribed_RNA"/>
</dbReference>
<protein>
    <recommendedName>
        <fullName evidence="2">RING-type E3 ubiquitin transferase</fullName>
        <ecNumber evidence="2">2.3.2.27</ecNumber>
    </recommendedName>
</protein>
<dbReference type="GO" id="GO:0006513">
    <property type="term" value="P:protein monoubiquitination"/>
    <property type="evidence" value="ECO:0007669"/>
    <property type="project" value="TreeGrafter"/>
</dbReference>
<name>A0A0V0IEK1_SOLCH</name>
<keyword evidence="4" id="KW-0479">Metal-binding</keyword>
<dbReference type="InterPro" id="IPR001841">
    <property type="entry name" value="Znf_RING"/>
</dbReference>
<dbReference type="PROSITE" id="PS50089">
    <property type="entry name" value="ZF_RING_2"/>
    <property type="match status" value="1"/>
</dbReference>
<keyword evidence="5 9" id="KW-0863">Zinc-finger</keyword>
<evidence type="ECO:0000256" key="9">
    <source>
        <dbReference type="PROSITE-ProRule" id="PRU00175"/>
    </source>
</evidence>
<dbReference type="PANTHER" id="PTHR46077:SF1">
    <property type="entry name" value="TOP1 BINDING ARGININE_SERINE RICH PROTEIN, E3 UBIQUITIN LIGASE"/>
    <property type="match status" value="1"/>
</dbReference>
<dbReference type="AlphaFoldDB" id="A0A0V0IEK1"/>
<evidence type="ECO:0000313" key="11">
    <source>
        <dbReference type="EMBL" id="JAP30400.1"/>
    </source>
</evidence>
<evidence type="ECO:0000256" key="4">
    <source>
        <dbReference type="ARBA" id="ARBA00022723"/>
    </source>
</evidence>